<dbReference type="InterPro" id="IPR005025">
    <property type="entry name" value="FMN_Rdtase-like_dom"/>
</dbReference>
<sequence length="189" mass="20623">MQTVRKKILAISGSTKKNSSNEAIIRFVANSLQEEADVQLFNSIDQLPHFNPDLDHEAPPAGVADFRRQIQEADGVLICTPEYVFSLPGSLKNALEWNVSTTNFSNKPVAIIVAAASGEKAMESLALILTTIEARLPEESKLLIKGVKGKINAQGEIQDAATIRQIEALTASFMRTINAANEIPTKYQM</sequence>
<dbReference type="Proteomes" id="UP000515237">
    <property type="component" value="Chromosome"/>
</dbReference>
<evidence type="ECO:0000259" key="1">
    <source>
        <dbReference type="Pfam" id="PF03358"/>
    </source>
</evidence>
<dbReference type="SUPFAM" id="SSF52218">
    <property type="entry name" value="Flavoproteins"/>
    <property type="match status" value="1"/>
</dbReference>
<dbReference type="KEGG" id="aswu:HUW51_10695"/>
<feature type="domain" description="NADPH-dependent FMN reductase-like" evidence="1">
    <location>
        <begin position="7"/>
        <end position="139"/>
    </location>
</feature>
<name>A0A7G7G7N7_9BACT</name>
<protein>
    <submittedName>
        <fullName evidence="2">NAD(P)H-dependent oxidoreductase</fullName>
    </submittedName>
</protein>
<organism evidence="2 3">
    <name type="scientific">Adhaeribacter swui</name>
    <dbReference type="NCBI Taxonomy" id="2086471"/>
    <lineage>
        <taxon>Bacteria</taxon>
        <taxon>Pseudomonadati</taxon>
        <taxon>Bacteroidota</taxon>
        <taxon>Cytophagia</taxon>
        <taxon>Cytophagales</taxon>
        <taxon>Hymenobacteraceae</taxon>
        <taxon>Adhaeribacter</taxon>
    </lineage>
</organism>
<dbReference type="GO" id="GO:0010181">
    <property type="term" value="F:FMN binding"/>
    <property type="evidence" value="ECO:0007669"/>
    <property type="project" value="TreeGrafter"/>
</dbReference>
<accession>A0A7G7G7N7</accession>
<dbReference type="AlphaFoldDB" id="A0A7G7G7N7"/>
<reference evidence="2 3" key="1">
    <citation type="journal article" date="2018" name="Int. J. Syst. Evol. Microbiol.">
        <title>Adhaeribacter swui sp. nov., isolated from wet mud.</title>
        <authorList>
            <person name="Kim D.U."/>
            <person name="Kim K.W."/>
            <person name="Kang M.S."/>
            <person name="Kim J.Y."/>
            <person name="Jang J.H."/>
            <person name="Kim M.K."/>
        </authorList>
    </citation>
    <scope>NUCLEOTIDE SEQUENCE [LARGE SCALE GENOMIC DNA]</scope>
    <source>
        <strain evidence="2 3">KCTC 52873</strain>
    </source>
</reference>
<evidence type="ECO:0000313" key="3">
    <source>
        <dbReference type="Proteomes" id="UP000515237"/>
    </source>
</evidence>
<dbReference type="EMBL" id="CP055156">
    <property type="protein sequence ID" value="QNF33171.1"/>
    <property type="molecule type" value="Genomic_DNA"/>
</dbReference>
<dbReference type="GO" id="GO:0005829">
    <property type="term" value="C:cytosol"/>
    <property type="evidence" value="ECO:0007669"/>
    <property type="project" value="TreeGrafter"/>
</dbReference>
<dbReference type="Pfam" id="PF03358">
    <property type="entry name" value="FMN_red"/>
    <property type="match status" value="1"/>
</dbReference>
<evidence type="ECO:0000313" key="2">
    <source>
        <dbReference type="EMBL" id="QNF33171.1"/>
    </source>
</evidence>
<dbReference type="InterPro" id="IPR050712">
    <property type="entry name" value="NAD(P)H-dep_reductase"/>
</dbReference>
<dbReference type="GO" id="GO:0016491">
    <property type="term" value="F:oxidoreductase activity"/>
    <property type="evidence" value="ECO:0007669"/>
    <property type="project" value="InterPro"/>
</dbReference>
<keyword evidence="3" id="KW-1185">Reference proteome</keyword>
<dbReference type="PANTHER" id="PTHR30543:SF21">
    <property type="entry name" value="NAD(P)H-DEPENDENT FMN REDUCTASE LOT6"/>
    <property type="match status" value="1"/>
</dbReference>
<dbReference type="Gene3D" id="3.40.50.360">
    <property type="match status" value="1"/>
</dbReference>
<proteinExistence type="predicted"/>
<gene>
    <name evidence="2" type="ORF">HUW51_10695</name>
</gene>
<dbReference type="InterPro" id="IPR029039">
    <property type="entry name" value="Flavoprotein-like_sf"/>
</dbReference>
<dbReference type="PANTHER" id="PTHR30543">
    <property type="entry name" value="CHROMATE REDUCTASE"/>
    <property type="match status" value="1"/>
</dbReference>